<keyword evidence="3" id="KW-1185">Reference proteome</keyword>
<protein>
    <submittedName>
        <fullName evidence="2">Uncharacterized protein</fullName>
    </submittedName>
</protein>
<sequence length="182" mass="18501">MGYDRTGADRGAALLWILLLTATSAIVSLVLKCATPFPALAALAAVHMGRRDGLALMALVWAASQAVGFCLQGFPHEAATYGWAASLLFGGIASVIAADGFARRAGGDRAGLALGYVAGFVAFKLVVLFFGMGIEGHIGAAFSGSVLVTQFVRNAAILIGLAALYHGLVALGAPLAGRRALA</sequence>
<evidence type="ECO:0000256" key="1">
    <source>
        <dbReference type="SAM" id="Phobius"/>
    </source>
</evidence>
<accession>A0ABS6BK66</accession>
<gene>
    <name evidence="2" type="ORF">KOF26_12515</name>
</gene>
<organism evidence="2 3">
    <name type="scientific">Sphingomonas quercus</name>
    <dbReference type="NCBI Taxonomy" id="2842451"/>
    <lineage>
        <taxon>Bacteria</taxon>
        <taxon>Pseudomonadati</taxon>
        <taxon>Pseudomonadota</taxon>
        <taxon>Alphaproteobacteria</taxon>
        <taxon>Sphingomonadales</taxon>
        <taxon>Sphingomonadaceae</taxon>
        <taxon>Sphingomonas</taxon>
    </lineage>
</organism>
<proteinExistence type="predicted"/>
<keyword evidence="1" id="KW-1133">Transmembrane helix</keyword>
<feature type="transmembrane region" description="Helical" evidence="1">
    <location>
        <begin position="113"/>
        <end position="134"/>
    </location>
</feature>
<feature type="transmembrane region" description="Helical" evidence="1">
    <location>
        <begin position="154"/>
        <end position="176"/>
    </location>
</feature>
<keyword evidence="1" id="KW-0472">Membrane</keyword>
<feature type="transmembrane region" description="Helical" evidence="1">
    <location>
        <begin position="12"/>
        <end position="34"/>
    </location>
</feature>
<reference evidence="2 3" key="1">
    <citation type="submission" date="2021-06" db="EMBL/GenBank/DDBJ databases">
        <title>Sphingomonas sp. XMGL2, whole genome shotgun sequencing project.</title>
        <authorList>
            <person name="Zhao G."/>
            <person name="Shen L."/>
        </authorList>
    </citation>
    <scope>NUCLEOTIDE SEQUENCE [LARGE SCALE GENOMIC DNA]</scope>
    <source>
        <strain evidence="2 3">XMGL2</strain>
    </source>
</reference>
<dbReference type="Proteomes" id="UP000776276">
    <property type="component" value="Unassembled WGS sequence"/>
</dbReference>
<dbReference type="RefSeq" id="WP_216325316.1">
    <property type="nucleotide sequence ID" value="NZ_JAHKRT010000006.1"/>
</dbReference>
<comment type="caution">
    <text evidence="2">The sequence shown here is derived from an EMBL/GenBank/DDBJ whole genome shotgun (WGS) entry which is preliminary data.</text>
</comment>
<feature type="transmembrane region" description="Helical" evidence="1">
    <location>
        <begin position="80"/>
        <end position="101"/>
    </location>
</feature>
<keyword evidence="1" id="KW-0812">Transmembrane</keyword>
<evidence type="ECO:0000313" key="2">
    <source>
        <dbReference type="EMBL" id="MBU3078691.1"/>
    </source>
</evidence>
<evidence type="ECO:0000313" key="3">
    <source>
        <dbReference type="Proteomes" id="UP000776276"/>
    </source>
</evidence>
<dbReference type="EMBL" id="JAHKRT010000006">
    <property type="protein sequence ID" value="MBU3078691.1"/>
    <property type="molecule type" value="Genomic_DNA"/>
</dbReference>
<name>A0ABS6BK66_9SPHN</name>
<feature type="transmembrane region" description="Helical" evidence="1">
    <location>
        <begin position="54"/>
        <end position="74"/>
    </location>
</feature>